<dbReference type="GO" id="GO:0005576">
    <property type="term" value="C:extracellular region"/>
    <property type="evidence" value="ECO:0007669"/>
    <property type="project" value="UniProtKB-SubCell"/>
</dbReference>
<evidence type="ECO:0000256" key="9">
    <source>
        <dbReference type="SAM" id="SignalP"/>
    </source>
</evidence>
<comment type="subcellular location">
    <subcellularLocation>
        <location evidence="1">Secreted</location>
        <location evidence="1">Extracellular space</location>
    </subcellularLocation>
</comment>
<feature type="chain" id="PRO_5043550059" description="folate gamma-glutamyl hydrolase" evidence="9">
    <location>
        <begin position="22"/>
        <end position="320"/>
    </location>
</feature>
<dbReference type="InterPro" id="IPR011697">
    <property type="entry name" value="Peptidase_C26"/>
</dbReference>
<proteinExistence type="inferred from homology"/>
<dbReference type="GO" id="GO:0005773">
    <property type="term" value="C:vacuole"/>
    <property type="evidence" value="ECO:0007669"/>
    <property type="project" value="TreeGrafter"/>
</dbReference>
<dbReference type="PANTHER" id="PTHR11315:SF0">
    <property type="entry name" value="FOLATE GAMMA-GLUTAMYL HYDROLASE"/>
    <property type="match status" value="1"/>
</dbReference>
<reference evidence="10" key="1">
    <citation type="submission" date="2022-12" db="EMBL/GenBank/DDBJ databases">
        <authorList>
            <person name="Webb A."/>
        </authorList>
    </citation>
    <scope>NUCLEOTIDE SEQUENCE</scope>
    <source>
        <strain evidence="10">Hp1</strain>
    </source>
</reference>
<dbReference type="FunFam" id="3.40.50.880:FF:000054">
    <property type="entry name" value="Folate gamma-glutamyl hydrolase"/>
    <property type="match status" value="1"/>
</dbReference>
<dbReference type="AlphaFoldDB" id="A0AAV0UX75"/>
<evidence type="ECO:0000256" key="7">
    <source>
        <dbReference type="PIRSR" id="PIRSR615527-1"/>
    </source>
</evidence>
<evidence type="ECO:0000256" key="4">
    <source>
        <dbReference type="ARBA" id="ARBA00022525"/>
    </source>
</evidence>
<evidence type="ECO:0000256" key="3">
    <source>
        <dbReference type="ARBA" id="ARBA00012886"/>
    </source>
</evidence>
<feature type="active site" evidence="8">
    <location>
        <position position="229"/>
    </location>
</feature>
<keyword evidence="11" id="KW-1185">Reference proteome</keyword>
<dbReference type="Proteomes" id="UP001162031">
    <property type="component" value="Unassembled WGS sequence"/>
</dbReference>
<dbReference type="Gene3D" id="3.40.50.880">
    <property type="match status" value="1"/>
</dbReference>
<dbReference type="PROSITE" id="PS51273">
    <property type="entry name" value="GATASE_TYPE_1"/>
    <property type="match status" value="1"/>
</dbReference>
<comment type="catalytic activity">
    <reaction evidence="8">
        <text>(6S)-5,6,7,8-tetrahydrofolyl-(gamma-L-Glu)(n) + (n-1) H2O = (6S)-5,6,7,8-tetrahydrofolate + (n-1) L-glutamate</text>
        <dbReference type="Rhea" id="RHEA:56784"/>
        <dbReference type="Rhea" id="RHEA-COMP:14738"/>
        <dbReference type="ChEBI" id="CHEBI:15377"/>
        <dbReference type="ChEBI" id="CHEBI:29985"/>
        <dbReference type="ChEBI" id="CHEBI:57453"/>
        <dbReference type="ChEBI" id="CHEBI:141005"/>
        <dbReference type="EC" id="3.4.19.9"/>
    </reaction>
</comment>
<dbReference type="EMBL" id="CANTFL010001443">
    <property type="protein sequence ID" value="CAI5740059.1"/>
    <property type="molecule type" value="Genomic_DNA"/>
</dbReference>
<dbReference type="GO" id="GO:0046900">
    <property type="term" value="P:tetrahydrofolylpolyglutamate metabolic process"/>
    <property type="evidence" value="ECO:0007669"/>
    <property type="project" value="TreeGrafter"/>
</dbReference>
<evidence type="ECO:0000313" key="11">
    <source>
        <dbReference type="Proteomes" id="UP001162031"/>
    </source>
</evidence>
<comment type="similarity">
    <text evidence="2">Belongs to the peptidase C26 family.</text>
</comment>
<feature type="active site" description="Nucleophile" evidence="7 8">
    <location>
        <position position="116"/>
    </location>
</feature>
<dbReference type="SUPFAM" id="SSF52317">
    <property type="entry name" value="Class I glutamine amidotransferase-like"/>
    <property type="match status" value="1"/>
</dbReference>
<dbReference type="InterPro" id="IPR029062">
    <property type="entry name" value="Class_I_gatase-like"/>
</dbReference>
<dbReference type="EC" id="3.4.19.9" evidence="3 8"/>
<keyword evidence="5 9" id="KW-0732">Signal</keyword>
<protein>
    <recommendedName>
        <fullName evidence="3 8">folate gamma-glutamyl hydrolase</fullName>
        <ecNumber evidence="3 8">3.4.19.9</ecNumber>
    </recommendedName>
</protein>
<evidence type="ECO:0000256" key="6">
    <source>
        <dbReference type="ARBA" id="ARBA00022801"/>
    </source>
</evidence>
<evidence type="ECO:0000256" key="8">
    <source>
        <dbReference type="PROSITE-ProRule" id="PRU00607"/>
    </source>
</evidence>
<sequence length="320" mass="36190">MQPKALHVLFCSVALSVSLAAASVQGPIIGIVAHPIAQHGEYIAASYVKWVESAGGRVVPIPYNAPKVYVEQLLPQLNGLFFPGGVAAVNDRAEWLFRLALELNDKGVYFPVWGTCLGFEWLVQLTTKDVDSLSSGFDSNNLTLPLNFTDQAPSSRMFRQASPELYSWLKDKPVTMNNHELGITPDKFRQYPSLTDFYTVLATNVDRQGVEFISAYEAKEYPVYAVQFHPEKNSFEYGRYPDGTPYEVVDHSREGVAVGQFFANFFIDEARKNNLHFEDPSVERKALIYNYQTSTVTDPDFVESYIFKHDFSMDFWSVQM</sequence>
<evidence type="ECO:0000256" key="1">
    <source>
        <dbReference type="ARBA" id="ARBA00004239"/>
    </source>
</evidence>
<feature type="signal peptide" evidence="9">
    <location>
        <begin position="1"/>
        <end position="21"/>
    </location>
</feature>
<keyword evidence="4" id="KW-0964">Secreted</keyword>
<dbReference type="PANTHER" id="PTHR11315">
    <property type="entry name" value="PROTEASE FAMILY C26 GAMMA-GLUTAMYL HYDROLASE"/>
    <property type="match status" value="1"/>
</dbReference>
<evidence type="ECO:0000256" key="2">
    <source>
        <dbReference type="ARBA" id="ARBA00011083"/>
    </source>
</evidence>
<name>A0AAV0UX75_HYABA</name>
<organism evidence="10 11">
    <name type="scientific">Hyaloperonospora brassicae</name>
    <name type="common">Brassica downy mildew</name>
    <name type="synonym">Peronospora brassicae</name>
    <dbReference type="NCBI Taxonomy" id="162125"/>
    <lineage>
        <taxon>Eukaryota</taxon>
        <taxon>Sar</taxon>
        <taxon>Stramenopiles</taxon>
        <taxon>Oomycota</taxon>
        <taxon>Peronosporomycetes</taxon>
        <taxon>Peronosporales</taxon>
        <taxon>Peronosporaceae</taxon>
        <taxon>Hyaloperonospora</taxon>
    </lineage>
</organism>
<dbReference type="InterPro" id="IPR015527">
    <property type="entry name" value="Pept_C26_g-glut_hydrolase"/>
</dbReference>
<evidence type="ECO:0000256" key="5">
    <source>
        <dbReference type="ARBA" id="ARBA00022729"/>
    </source>
</evidence>
<accession>A0AAV0UX75</accession>
<gene>
    <name evidence="10" type="ORF">HBR001_LOCUS8036</name>
</gene>
<keyword evidence="6 8" id="KW-0378">Hydrolase</keyword>
<dbReference type="GO" id="GO:0034722">
    <property type="term" value="F:gamma-glutamyl-peptidase activity"/>
    <property type="evidence" value="ECO:0007669"/>
    <property type="project" value="UniProtKB-UniRule"/>
</dbReference>
<feature type="active site" description="Proton donor" evidence="7">
    <location>
        <position position="229"/>
    </location>
</feature>
<comment type="caution">
    <text evidence="10">The sequence shown here is derived from an EMBL/GenBank/DDBJ whole genome shotgun (WGS) entry which is preliminary data.</text>
</comment>
<dbReference type="PROSITE" id="PS51275">
    <property type="entry name" value="PEPTIDASE_C26_GGH"/>
    <property type="match status" value="1"/>
</dbReference>
<evidence type="ECO:0000313" key="10">
    <source>
        <dbReference type="EMBL" id="CAI5740059.1"/>
    </source>
</evidence>
<dbReference type="Pfam" id="PF07722">
    <property type="entry name" value="Peptidase_C26"/>
    <property type="match status" value="1"/>
</dbReference>